<dbReference type="InterPro" id="IPR016024">
    <property type="entry name" value="ARM-type_fold"/>
</dbReference>
<evidence type="ECO:0000313" key="2">
    <source>
        <dbReference type="Proteomes" id="UP001156102"/>
    </source>
</evidence>
<proteinExistence type="predicted"/>
<dbReference type="Proteomes" id="UP001156102">
    <property type="component" value="Unassembled WGS sequence"/>
</dbReference>
<dbReference type="InterPro" id="IPR011989">
    <property type="entry name" value="ARM-like"/>
</dbReference>
<dbReference type="RefSeq" id="WP_254760837.1">
    <property type="nucleotide sequence ID" value="NZ_JANCLT010000016.1"/>
</dbReference>
<comment type="caution">
    <text evidence="1">The sequence shown here is derived from an EMBL/GenBank/DDBJ whole genome shotgun (WGS) entry which is preliminary data.</text>
</comment>
<reference evidence="1" key="1">
    <citation type="submission" date="2022-07" db="EMBL/GenBank/DDBJ databases">
        <authorList>
            <person name="Li W.-J."/>
            <person name="Deng Q.-Q."/>
        </authorList>
    </citation>
    <scope>NUCLEOTIDE SEQUENCE</scope>
    <source>
        <strain evidence="1">SYSU M60031</strain>
    </source>
</reference>
<protein>
    <recommendedName>
        <fullName evidence="3">HEAT repeat domain-containing protein</fullName>
    </recommendedName>
</protein>
<dbReference type="Gene3D" id="1.25.10.10">
    <property type="entry name" value="Leucine-rich Repeat Variant"/>
    <property type="match status" value="1"/>
</dbReference>
<evidence type="ECO:0000313" key="1">
    <source>
        <dbReference type="EMBL" id="MCP8970910.1"/>
    </source>
</evidence>
<dbReference type="EMBL" id="JANCLT010000016">
    <property type="protein sequence ID" value="MCP8970910.1"/>
    <property type="molecule type" value="Genomic_DNA"/>
</dbReference>
<sequence length="580" mass="65237">MVQMSDLLNLKIKEQLQAKGSGAAEPPVFPELEQMEIPSEEVVRAELEKQKRTQQALFEDEAEVDEWAELLADKQPIYQEESPKVKVEIGLAGGYVGYVDLTFSELDKALTNDAYQQVSKNLELMSSSQKRTEVLRAAQEIEKIGDKAVGAIFRKIYLFDFSSKEERYKLEALVQMCTRLMVLSLNGRMILKGVLQGAKNEQHLELAIRVAGQINDREVVPEILEHAKKPALFIPAMEALLRMRNTEAVRELLPVIDALDAGRKDIIGEAISLAYSFRVLQPSIVKSLFYTYMDTAVRALRPIYSVAIKSFGDLIVPVLYDILETEGDIVRAREAAKMIGGLRTATASEKLQEAYRRLPAKRTVVMEGIAHTLDAKLAPFVAEELQKADNQRLKEACMKALATLGDESYIPQVKPYAQQQTTKLSALYALVRLGDAGAFRDYLHLLVAGTSEEQQQLRSYTSLLSFKHLTKIAERLRDLPDSQAVQILLTLQRPNVLPKEIGPILRDVLHKRPSAPVRLETYRLIAKFAHTKNELLPASVFYEARKTEQDPLMKRQMEQIYKGMSKSGKGAFIGYDGERA</sequence>
<dbReference type="SUPFAM" id="SSF48371">
    <property type="entry name" value="ARM repeat"/>
    <property type="match status" value="1"/>
</dbReference>
<accession>A0AA41XCH6</accession>
<evidence type="ECO:0008006" key="3">
    <source>
        <dbReference type="Google" id="ProtNLM"/>
    </source>
</evidence>
<keyword evidence="2" id="KW-1185">Reference proteome</keyword>
<name>A0AA41XCH6_9BACI</name>
<gene>
    <name evidence="1" type="ORF">NK662_20530</name>
</gene>
<dbReference type="AlphaFoldDB" id="A0AA41XCH6"/>
<organism evidence="1 2">
    <name type="scientific">Ectobacillus ponti</name>
    <dbReference type="NCBI Taxonomy" id="2961894"/>
    <lineage>
        <taxon>Bacteria</taxon>
        <taxon>Bacillati</taxon>
        <taxon>Bacillota</taxon>
        <taxon>Bacilli</taxon>
        <taxon>Bacillales</taxon>
        <taxon>Bacillaceae</taxon>
        <taxon>Ectobacillus</taxon>
    </lineage>
</organism>